<dbReference type="Proteomes" id="UP000752171">
    <property type="component" value="Unassembled WGS sequence"/>
</dbReference>
<protein>
    <submittedName>
        <fullName evidence="1">Uncharacterized protein</fullName>
    </submittedName>
</protein>
<sequence>MEGSRQQWRWRSRCGREQLVVRGRTPAAGDIKVEYHRGAGCVERCMAVSAVQLGSLLVARGRSLAHKWTHL</sequence>
<accession>A0A8T2KPG1</accession>
<dbReference type="EMBL" id="JAICCE010000025">
    <property type="protein sequence ID" value="KAG9259765.1"/>
    <property type="molecule type" value="Genomic_DNA"/>
</dbReference>
<dbReference type="AlphaFoldDB" id="A0A8T2KPG1"/>
<proteinExistence type="predicted"/>
<name>A0A8T2KPG1_ASTMX</name>
<reference evidence="1 2" key="1">
    <citation type="submission" date="2021-07" db="EMBL/GenBank/DDBJ databases">
        <authorList>
            <person name="Imarazene B."/>
            <person name="Zahm M."/>
            <person name="Klopp C."/>
            <person name="Cabau C."/>
            <person name="Beille S."/>
            <person name="Jouanno E."/>
            <person name="Castinel A."/>
            <person name="Lluch J."/>
            <person name="Gil L."/>
            <person name="Kuchtly C."/>
            <person name="Lopez Roques C."/>
            <person name="Donnadieu C."/>
            <person name="Parrinello H."/>
            <person name="Journot L."/>
            <person name="Du K."/>
            <person name="Schartl M."/>
            <person name="Retaux S."/>
            <person name="Guiguen Y."/>
        </authorList>
    </citation>
    <scope>NUCLEOTIDE SEQUENCE [LARGE SCALE GENOMIC DNA]</scope>
    <source>
        <strain evidence="1">Pach_M1</strain>
        <tissue evidence="1">Testis</tissue>
    </source>
</reference>
<organism evidence="1 2">
    <name type="scientific">Astyanax mexicanus</name>
    <name type="common">Blind cave fish</name>
    <name type="synonym">Astyanax fasciatus mexicanus</name>
    <dbReference type="NCBI Taxonomy" id="7994"/>
    <lineage>
        <taxon>Eukaryota</taxon>
        <taxon>Metazoa</taxon>
        <taxon>Chordata</taxon>
        <taxon>Craniata</taxon>
        <taxon>Vertebrata</taxon>
        <taxon>Euteleostomi</taxon>
        <taxon>Actinopterygii</taxon>
        <taxon>Neopterygii</taxon>
        <taxon>Teleostei</taxon>
        <taxon>Ostariophysi</taxon>
        <taxon>Characiformes</taxon>
        <taxon>Characoidei</taxon>
        <taxon>Acestrorhamphidae</taxon>
        <taxon>Acestrorhamphinae</taxon>
        <taxon>Astyanax</taxon>
    </lineage>
</organism>
<evidence type="ECO:0000313" key="1">
    <source>
        <dbReference type="EMBL" id="KAG9259765.1"/>
    </source>
</evidence>
<comment type="caution">
    <text evidence="1">The sequence shown here is derived from an EMBL/GenBank/DDBJ whole genome shotgun (WGS) entry which is preliminary data.</text>
</comment>
<evidence type="ECO:0000313" key="2">
    <source>
        <dbReference type="Proteomes" id="UP000752171"/>
    </source>
</evidence>
<gene>
    <name evidence="1" type="ORF">AMEX_G27310</name>
</gene>